<comment type="caution">
    <text evidence="4">The sequence shown here is derived from an EMBL/GenBank/DDBJ whole genome shotgun (WGS) entry which is preliminary data.</text>
</comment>
<name>A0ABT9Z1M7_9BACI</name>
<feature type="domain" description="Esterase Ig-like N-terminal" evidence="3">
    <location>
        <begin position="33"/>
        <end position="159"/>
    </location>
</feature>
<dbReference type="Gene3D" id="2.60.40.2180">
    <property type="match status" value="1"/>
</dbReference>
<organism evidence="4 5">
    <name type="scientific">Metabacillus niabensis</name>
    <dbReference type="NCBI Taxonomy" id="324854"/>
    <lineage>
        <taxon>Bacteria</taxon>
        <taxon>Bacillati</taxon>
        <taxon>Bacillota</taxon>
        <taxon>Bacilli</taxon>
        <taxon>Bacillales</taxon>
        <taxon>Bacillaceae</taxon>
        <taxon>Metabacillus</taxon>
    </lineage>
</organism>
<dbReference type="PANTHER" id="PTHR43037:SF1">
    <property type="entry name" value="BLL1128 PROTEIN"/>
    <property type="match status" value="1"/>
</dbReference>
<sequence length="439" mass="48144">MLKMKEMFLLVLVIAVTFSFAISASAKEKKETYRTVIEVQDFGPVITKVIVELGIPVPQGAVTEDTFNVHVKKVDPRVPEGGWGAYVEGDRTVTNAYVSDKDGKQIKNGKGKFVVLEMEIGPNDLLGSTVNYDQATGHNDWVDYDYTITQVEDIKVHPGKGGTISDLVIDTFGGETRVLIDEFSTGKATYGDVTLSYADFKPSKDKGKNPLIIWLHGGGEGGTDPTIAIGANKAVAFASKEVQEIYGGAYVLAPQAPTYWMQGETGTADGTSIYSHALMELIKDYVANNPDIDPNKIYIGGASNGGYMTMLMIRDNPGYFAAAFPVCEGLNNTLLTDEDILNMMNTPIWFVHAKNDTVLNPEVNTIPTYNRLIEAGAKDVYLSLFEDVHDTSGLYKNANGDPHQYDGHWSWIYVFNNEPIIAINGEKTSIMEWMSAQSN</sequence>
<dbReference type="Pfam" id="PF00326">
    <property type="entry name" value="Peptidase_S9"/>
    <property type="match status" value="1"/>
</dbReference>
<evidence type="ECO:0000259" key="3">
    <source>
        <dbReference type="Pfam" id="PF18435"/>
    </source>
</evidence>
<proteinExistence type="predicted"/>
<evidence type="ECO:0000313" key="5">
    <source>
        <dbReference type="Proteomes" id="UP001232245"/>
    </source>
</evidence>
<dbReference type="EMBL" id="JAUSTZ010000004">
    <property type="protein sequence ID" value="MDQ0226138.1"/>
    <property type="molecule type" value="Genomic_DNA"/>
</dbReference>
<keyword evidence="1" id="KW-0732">Signal</keyword>
<evidence type="ECO:0000259" key="2">
    <source>
        <dbReference type="Pfam" id="PF00326"/>
    </source>
</evidence>
<dbReference type="InterPro" id="IPR050955">
    <property type="entry name" value="Plant_Biomass_Hydrol_Est"/>
</dbReference>
<dbReference type="Proteomes" id="UP001232245">
    <property type="component" value="Unassembled WGS sequence"/>
</dbReference>
<dbReference type="InterPro" id="IPR029058">
    <property type="entry name" value="AB_hydrolase_fold"/>
</dbReference>
<dbReference type="Gene3D" id="3.40.50.1820">
    <property type="entry name" value="alpha/beta hydrolase"/>
    <property type="match status" value="1"/>
</dbReference>
<dbReference type="PANTHER" id="PTHR43037">
    <property type="entry name" value="UNNAMED PRODUCT-RELATED"/>
    <property type="match status" value="1"/>
</dbReference>
<dbReference type="SUPFAM" id="SSF53474">
    <property type="entry name" value="alpha/beta-Hydrolases"/>
    <property type="match status" value="1"/>
</dbReference>
<gene>
    <name evidence="4" type="ORF">J2S02_002483</name>
</gene>
<dbReference type="Pfam" id="PF18435">
    <property type="entry name" value="EstA_Ig_like"/>
    <property type="match status" value="1"/>
</dbReference>
<protein>
    <submittedName>
        <fullName evidence="4">Peptidase</fullName>
    </submittedName>
</protein>
<feature type="domain" description="Peptidase S9 prolyl oligopeptidase catalytic" evidence="2">
    <location>
        <begin position="284"/>
        <end position="326"/>
    </location>
</feature>
<keyword evidence="5" id="KW-1185">Reference proteome</keyword>
<evidence type="ECO:0000256" key="1">
    <source>
        <dbReference type="ARBA" id="ARBA00022729"/>
    </source>
</evidence>
<evidence type="ECO:0000313" key="4">
    <source>
        <dbReference type="EMBL" id="MDQ0226138.1"/>
    </source>
</evidence>
<dbReference type="InterPro" id="IPR001375">
    <property type="entry name" value="Peptidase_S9_cat"/>
</dbReference>
<reference evidence="4 5" key="1">
    <citation type="submission" date="2023-07" db="EMBL/GenBank/DDBJ databases">
        <title>Genomic Encyclopedia of Type Strains, Phase IV (KMG-IV): sequencing the most valuable type-strain genomes for metagenomic binning, comparative biology and taxonomic classification.</title>
        <authorList>
            <person name="Goeker M."/>
        </authorList>
    </citation>
    <scope>NUCLEOTIDE SEQUENCE [LARGE SCALE GENOMIC DNA]</scope>
    <source>
        <strain evidence="4 5">DSM 17723</strain>
    </source>
</reference>
<accession>A0ABT9Z1M7</accession>
<dbReference type="InterPro" id="IPR041172">
    <property type="entry name" value="EstA_Ig-like_N"/>
</dbReference>